<protein>
    <submittedName>
        <fullName evidence="4">EamA family transporter</fullName>
    </submittedName>
</protein>
<feature type="transmembrane region" description="Helical" evidence="2">
    <location>
        <begin position="61"/>
        <end position="82"/>
    </location>
</feature>
<feature type="transmembrane region" description="Helical" evidence="2">
    <location>
        <begin position="177"/>
        <end position="200"/>
    </location>
</feature>
<comment type="similarity">
    <text evidence="1">Belongs to the EamA transporter family.</text>
</comment>
<feature type="transmembrane region" description="Helical" evidence="2">
    <location>
        <begin position="306"/>
        <end position="323"/>
    </location>
</feature>
<feature type="transmembrane region" description="Helical" evidence="2">
    <location>
        <begin position="250"/>
        <end position="272"/>
    </location>
</feature>
<gene>
    <name evidence="4" type="ORF">HF576_02425</name>
</gene>
<dbReference type="InterPro" id="IPR000620">
    <property type="entry name" value="EamA_dom"/>
</dbReference>
<evidence type="ECO:0000313" key="5">
    <source>
        <dbReference type="Proteomes" id="UP001429745"/>
    </source>
</evidence>
<organism evidence="4 5">
    <name type="scientific">Microbacterium salsuginis</name>
    <dbReference type="NCBI Taxonomy" id="2722803"/>
    <lineage>
        <taxon>Bacteria</taxon>
        <taxon>Bacillati</taxon>
        <taxon>Actinomycetota</taxon>
        <taxon>Actinomycetes</taxon>
        <taxon>Micrococcales</taxon>
        <taxon>Microbacteriaceae</taxon>
        <taxon>Microbacterium</taxon>
    </lineage>
</organism>
<sequence>MISAALALLGALVYGSADFFGGRAATRLRSIVVTAVSALSGLVALAVTQPLLGGVWTAQDVAWGALAGVIGVVAVALLYACLAIGPMSILSPLTAVVSAIAPMLWGLLVNGDTLAPIGYAGLGVALVAVVLVGFLPGEAVVRPRLRGVVMAVGAGVAIGAFLIVIDQTSEGSGLIPLVTSRATSSLVTAIVVGILILAALRRGTPARSVFDVAGPRLGATPSGHADLDHVEDLAGAGSAASAPRVSTRQAWWLAIVCGVTDAAANALMLVALRAGDLSIVSALTALYPAGTIILAAIVLRERVARVQWAGLGLALVAGGMLALA</sequence>
<feature type="transmembrane region" description="Helical" evidence="2">
    <location>
        <begin position="147"/>
        <end position="165"/>
    </location>
</feature>
<dbReference type="Proteomes" id="UP001429745">
    <property type="component" value="Unassembled WGS sequence"/>
</dbReference>
<evidence type="ECO:0000313" key="4">
    <source>
        <dbReference type="EMBL" id="NLP82694.1"/>
    </source>
</evidence>
<evidence type="ECO:0000259" key="3">
    <source>
        <dbReference type="Pfam" id="PF00892"/>
    </source>
</evidence>
<keyword evidence="2" id="KW-1133">Transmembrane helix</keyword>
<evidence type="ECO:0000256" key="2">
    <source>
        <dbReference type="SAM" id="Phobius"/>
    </source>
</evidence>
<accession>A0ABX1K6Q6</accession>
<dbReference type="InterPro" id="IPR037185">
    <property type="entry name" value="EmrE-like"/>
</dbReference>
<evidence type="ECO:0000256" key="1">
    <source>
        <dbReference type="ARBA" id="ARBA00007362"/>
    </source>
</evidence>
<keyword evidence="2" id="KW-0472">Membrane</keyword>
<reference evidence="4 5" key="1">
    <citation type="submission" date="2020-04" db="EMBL/GenBank/DDBJ databases">
        <title>CFH 90308 Microbacterium sp.</title>
        <authorList>
            <person name="Nie G."/>
            <person name="Ming H."/>
            <person name="Xia T."/>
        </authorList>
    </citation>
    <scope>NUCLEOTIDE SEQUENCE [LARGE SCALE GENOMIC DNA]</scope>
    <source>
        <strain evidence="4 5">CFH 90308</strain>
    </source>
</reference>
<dbReference type="EMBL" id="JABACI010000001">
    <property type="protein sequence ID" value="NLP82694.1"/>
    <property type="molecule type" value="Genomic_DNA"/>
</dbReference>
<feature type="transmembrane region" description="Helical" evidence="2">
    <location>
        <begin position="114"/>
        <end position="135"/>
    </location>
</feature>
<feature type="transmembrane region" description="Helical" evidence="2">
    <location>
        <begin position="89"/>
        <end position="108"/>
    </location>
</feature>
<feature type="domain" description="EamA" evidence="3">
    <location>
        <begin position="246"/>
        <end position="317"/>
    </location>
</feature>
<comment type="caution">
    <text evidence="4">The sequence shown here is derived from an EMBL/GenBank/DDBJ whole genome shotgun (WGS) entry which is preliminary data.</text>
</comment>
<dbReference type="SUPFAM" id="SSF103481">
    <property type="entry name" value="Multidrug resistance efflux transporter EmrE"/>
    <property type="match status" value="1"/>
</dbReference>
<keyword evidence="5" id="KW-1185">Reference proteome</keyword>
<keyword evidence="2" id="KW-0812">Transmembrane</keyword>
<dbReference type="Pfam" id="PF00892">
    <property type="entry name" value="EamA"/>
    <property type="match status" value="1"/>
</dbReference>
<name>A0ABX1K6Q6_9MICO</name>
<proteinExistence type="inferred from homology"/>
<dbReference type="RefSeq" id="WP_168911180.1">
    <property type="nucleotide sequence ID" value="NZ_JABACI010000001.1"/>
</dbReference>
<feature type="transmembrane region" description="Helical" evidence="2">
    <location>
        <begin position="278"/>
        <end position="299"/>
    </location>
</feature>
<dbReference type="Gene3D" id="1.10.3730.20">
    <property type="match status" value="1"/>
</dbReference>